<dbReference type="Pfam" id="PF13189">
    <property type="entry name" value="Cytidylate_kin2"/>
    <property type="match status" value="1"/>
</dbReference>
<protein>
    <submittedName>
        <fullName evidence="1">Cytidylate kinase-like family protein</fullName>
    </submittedName>
</protein>
<comment type="caution">
    <text evidence="1">The sequence shown here is derived from an EMBL/GenBank/DDBJ whole genome shotgun (WGS) entry which is preliminary data.</text>
</comment>
<evidence type="ECO:0000313" key="2">
    <source>
        <dbReference type="Proteomes" id="UP000641741"/>
    </source>
</evidence>
<organism evidence="1 2">
    <name type="scientific">Agathobaculum hominis</name>
    <dbReference type="NCBI Taxonomy" id="2763014"/>
    <lineage>
        <taxon>Bacteria</taxon>
        <taxon>Bacillati</taxon>
        <taxon>Bacillota</taxon>
        <taxon>Clostridia</taxon>
        <taxon>Eubacteriales</taxon>
        <taxon>Butyricicoccaceae</taxon>
        <taxon>Agathobaculum</taxon>
    </lineage>
</organism>
<evidence type="ECO:0000313" key="1">
    <source>
        <dbReference type="EMBL" id="MBC5694726.1"/>
    </source>
</evidence>
<name>A0ABR7GKD5_9FIRM</name>
<proteinExistence type="predicted"/>
<sequence length="201" mass="22528">MAHLVITIGCEYGAKGNQIGRRVAEDLGIKFYDRETVDEIIKEVGIPKDIMEKVEQGVTIAGKGAEGDTRGAFSKYADLTERAIHVQKTIIRKLADRESCVIIGRSADYILKEQKPILRVFIYAPDEVRIENVMKSHNLSADDARLLIEEKDKRYHKRHLALTGANRGDRHNRDMLIDSSLLGPDGTAALIEEVARKVFNS</sequence>
<accession>A0ABR7GKD5</accession>
<dbReference type="Proteomes" id="UP000641741">
    <property type="component" value="Unassembled WGS sequence"/>
</dbReference>
<dbReference type="InterPro" id="IPR027417">
    <property type="entry name" value="P-loop_NTPase"/>
</dbReference>
<reference evidence="1 2" key="1">
    <citation type="submission" date="2020-08" db="EMBL/GenBank/DDBJ databases">
        <title>Genome public.</title>
        <authorList>
            <person name="Liu C."/>
            <person name="Sun Q."/>
        </authorList>
    </citation>
    <scope>NUCLEOTIDE SEQUENCE [LARGE SCALE GENOMIC DNA]</scope>
    <source>
        <strain evidence="1 2">M2</strain>
    </source>
</reference>
<dbReference type="Gene3D" id="3.40.50.300">
    <property type="entry name" value="P-loop containing nucleotide triphosphate hydrolases"/>
    <property type="match status" value="1"/>
</dbReference>
<dbReference type="SUPFAM" id="SSF52540">
    <property type="entry name" value="P-loop containing nucleoside triphosphate hydrolases"/>
    <property type="match status" value="1"/>
</dbReference>
<dbReference type="EMBL" id="JACOPK010000002">
    <property type="protein sequence ID" value="MBC5694726.1"/>
    <property type="molecule type" value="Genomic_DNA"/>
</dbReference>
<gene>
    <name evidence="1" type="ORF">H8S02_02025</name>
</gene>
<keyword evidence="2" id="KW-1185">Reference proteome</keyword>
<dbReference type="RefSeq" id="WP_186969048.1">
    <property type="nucleotide sequence ID" value="NZ_JACOPK010000002.1"/>
</dbReference>